<evidence type="ECO:0000313" key="2">
    <source>
        <dbReference type="EMBL" id="CAY79437.1"/>
    </source>
</evidence>
<feature type="signal peptide" evidence="1">
    <location>
        <begin position="1"/>
        <end position="27"/>
    </location>
</feature>
<dbReference type="EMBL" id="FN393068">
    <property type="protein sequence ID" value="CAY79437.1"/>
    <property type="molecule type" value="Genomic_DNA"/>
</dbReference>
<evidence type="ECO:0000256" key="1">
    <source>
        <dbReference type="SAM" id="SignalP"/>
    </source>
</evidence>
<organism evidence="2 3">
    <name type="scientific">Saccharomyces cerevisiae (strain Lalvin EC1118 / Prise de mousse)</name>
    <name type="common">Baker's yeast</name>
    <dbReference type="NCBI Taxonomy" id="643680"/>
    <lineage>
        <taxon>Eukaryota</taxon>
        <taxon>Fungi</taxon>
        <taxon>Dikarya</taxon>
        <taxon>Ascomycota</taxon>
        <taxon>Saccharomycotina</taxon>
        <taxon>Saccharomycetes</taxon>
        <taxon>Saccharomycetales</taxon>
        <taxon>Saccharomycetaceae</taxon>
        <taxon>Saccharomyces</taxon>
    </lineage>
</organism>
<accession>C8Z7S1</accession>
<protein>
    <submittedName>
        <fullName evidence="2">EC1118_1F14_0738p</fullName>
    </submittedName>
</protein>
<dbReference type="Proteomes" id="UP000000286">
    <property type="component" value="Chromosome VI"/>
</dbReference>
<sequence length="267" mass="28808">MYVCMYVCACVCVRIILFHSSLNMAVASSSSISARSILFKSTFFEAPRFFMKSVSNPSKLSLNFFLFLPRIPSTDATGMSSNSLNILINPISRLFNLFGTWDFFKSARNSSCVLPFSDTCLFRSSDISLSTLFTVAELLYFFNGVRFKSFLSMIAAEVISSSVSVGAAGVTLGSCGVTFFLFNVMGEEDSSMGVGVKSDLVSSTVSSLLSSSPSPSSSLLSPPILGFFTSVTLVRSRFLPSSILLMNSLLLMRWLAPNSNSSSGSVS</sequence>
<gene>
    <name evidence="2" type="ORF">EC1118_1F14_0738g</name>
</gene>
<dbReference type="AlphaFoldDB" id="C8Z7S1"/>
<dbReference type="HOGENOM" id="CLU_1042643_0_0_1"/>
<reference evidence="2 3" key="1">
    <citation type="journal article" date="2009" name="Proc. Natl. Acad. Sci. U.S.A.">
        <title>Eukaryote-to-eukaryote gene transfer events revealed by the genome sequence of the wine yeast Saccharomyces cerevisiae EC1118.</title>
        <authorList>
            <person name="Novo M."/>
            <person name="Bigey F."/>
            <person name="Beyne E."/>
            <person name="Galeote V."/>
            <person name="Gavory F."/>
            <person name="Mallet S."/>
            <person name="Cambot B."/>
            <person name="Legras J.L."/>
            <person name="Wincker P."/>
            <person name="Casaregola S."/>
            <person name="Dequin S."/>
        </authorList>
    </citation>
    <scope>NUCLEOTIDE SEQUENCE [LARGE SCALE GENOMIC DNA]</scope>
    <source>
        <strain evidence="3">Lalvin EC1118 / Prise de mousse</strain>
    </source>
</reference>
<name>C8Z7S1_YEAS8</name>
<evidence type="ECO:0000313" key="3">
    <source>
        <dbReference type="Proteomes" id="UP000000286"/>
    </source>
</evidence>
<proteinExistence type="predicted"/>
<keyword evidence="1" id="KW-0732">Signal</keyword>
<feature type="chain" id="PRO_5002994842" evidence="1">
    <location>
        <begin position="28"/>
        <end position="267"/>
    </location>
</feature>